<organism evidence="2 3">
    <name type="scientific">Phlyctema vagabunda</name>
    <dbReference type="NCBI Taxonomy" id="108571"/>
    <lineage>
        <taxon>Eukaryota</taxon>
        <taxon>Fungi</taxon>
        <taxon>Dikarya</taxon>
        <taxon>Ascomycota</taxon>
        <taxon>Pezizomycotina</taxon>
        <taxon>Leotiomycetes</taxon>
        <taxon>Helotiales</taxon>
        <taxon>Dermateaceae</taxon>
        <taxon>Phlyctema</taxon>
    </lineage>
</organism>
<evidence type="ECO:0000313" key="3">
    <source>
        <dbReference type="Proteomes" id="UP001629113"/>
    </source>
</evidence>
<dbReference type="Proteomes" id="UP001629113">
    <property type="component" value="Unassembled WGS sequence"/>
</dbReference>
<protein>
    <recommendedName>
        <fullName evidence="1">AB hydrolase-1 domain-containing protein</fullName>
    </recommendedName>
</protein>
<proteinExistence type="predicted"/>
<dbReference type="Gene3D" id="3.40.50.1820">
    <property type="entry name" value="alpha/beta hydrolase"/>
    <property type="match status" value="1"/>
</dbReference>
<dbReference type="PRINTS" id="PR00111">
    <property type="entry name" value="ABHYDROLASE"/>
</dbReference>
<keyword evidence="3" id="KW-1185">Reference proteome</keyword>
<feature type="domain" description="AB hydrolase-1" evidence="1">
    <location>
        <begin position="33"/>
        <end position="268"/>
    </location>
</feature>
<dbReference type="PANTHER" id="PTHR43433:SF5">
    <property type="entry name" value="AB HYDROLASE-1 DOMAIN-CONTAINING PROTEIN"/>
    <property type="match status" value="1"/>
</dbReference>
<evidence type="ECO:0000313" key="2">
    <source>
        <dbReference type="EMBL" id="KAL3420290.1"/>
    </source>
</evidence>
<dbReference type="Pfam" id="PF00561">
    <property type="entry name" value="Abhydrolase_1"/>
    <property type="match status" value="1"/>
</dbReference>
<accession>A0ABR4PAH8</accession>
<dbReference type="InterPro" id="IPR050471">
    <property type="entry name" value="AB_hydrolase"/>
</dbReference>
<dbReference type="PANTHER" id="PTHR43433">
    <property type="entry name" value="HYDROLASE, ALPHA/BETA FOLD FAMILY PROTEIN"/>
    <property type="match status" value="1"/>
</dbReference>
<sequence>MATQETAETKYIDANGTRIAYRRLGAEYGIPLVMLIHFRGNMDFWDPALINALARSRPIILLDNAGIGKSSGEIPTTYHGWALHVIDLIAALGIKEIDLLGFSMGGIAAQNVALAAPGLVRKLILAGTTTSRTPSTVDGDPVVIKALSTAVTTEEFERALALSFYNHSPSGRAAAKASWNRIMLRNRDRAMHLSPELGRRQKEAWRKYTVPHPGNPFERIRELKMPVFVANGDKDLLIPTANSVELAGSLPHAHLHIYPNSGHGFLYEYAELFAAHVKLFLDGVGPELAKL</sequence>
<gene>
    <name evidence="2" type="ORF">PVAG01_08789</name>
</gene>
<dbReference type="EMBL" id="JBFCZG010000007">
    <property type="protein sequence ID" value="KAL3420290.1"/>
    <property type="molecule type" value="Genomic_DNA"/>
</dbReference>
<name>A0ABR4PAH8_9HELO</name>
<reference evidence="2 3" key="1">
    <citation type="submission" date="2024-06" db="EMBL/GenBank/DDBJ databases">
        <title>Complete genome of Phlyctema vagabunda strain 19-DSS-EL-015.</title>
        <authorList>
            <person name="Fiorenzani C."/>
        </authorList>
    </citation>
    <scope>NUCLEOTIDE SEQUENCE [LARGE SCALE GENOMIC DNA]</scope>
    <source>
        <strain evidence="2 3">19-DSS-EL-015</strain>
    </source>
</reference>
<comment type="caution">
    <text evidence="2">The sequence shown here is derived from an EMBL/GenBank/DDBJ whole genome shotgun (WGS) entry which is preliminary data.</text>
</comment>
<dbReference type="SUPFAM" id="SSF53474">
    <property type="entry name" value="alpha/beta-Hydrolases"/>
    <property type="match status" value="1"/>
</dbReference>
<dbReference type="InterPro" id="IPR029058">
    <property type="entry name" value="AB_hydrolase_fold"/>
</dbReference>
<dbReference type="InterPro" id="IPR000073">
    <property type="entry name" value="AB_hydrolase_1"/>
</dbReference>
<evidence type="ECO:0000259" key="1">
    <source>
        <dbReference type="Pfam" id="PF00561"/>
    </source>
</evidence>